<accession>A0ABW2YZD4</accession>
<protein>
    <submittedName>
        <fullName evidence="2">Uncharacterized protein</fullName>
    </submittedName>
</protein>
<evidence type="ECO:0000313" key="2">
    <source>
        <dbReference type="EMBL" id="MFD0749836.1"/>
    </source>
</evidence>
<dbReference type="EMBL" id="JBHTHU010000005">
    <property type="protein sequence ID" value="MFD0749836.1"/>
    <property type="molecule type" value="Genomic_DNA"/>
</dbReference>
<dbReference type="Proteomes" id="UP001596958">
    <property type="component" value="Unassembled WGS sequence"/>
</dbReference>
<evidence type="ECO:0000256" key="1">
    <source>
        <dbReference type="SAM" id="SignalP"/>
    </source>
</evidence>
<comment type="caution">
    <text evidence="2">The sequence shown here is derived from an EMBL/GenBank/DDBJ whole genome shotgun (WGS) entry which is preliminary data.</text>
</comment>
<name>A0ABW2YZD4_9SPHI</name>
<gene>
    <name evidence="2" type="ORF">ACFQZS_06760</name>
</gene>
<organism evidence="2 3">
    <name type="scientific">Mucilaginibacter calamicampi</name>
    <dbReference type="NCBI Taxonomy" id="1302352"/>
    <lineage>
        <taxon>Bacteria</taxon>
        <taxon>Pseudomonadati</taxon>
        <taxon>Bacteroidota</taxon>
        <taxon>Sphingobacteriia</taxon>
        <taxon>Sphingobacteriales</taxon>
        <taxon>Sphingobacteriaceae</taxon>
        <taxon>Mucilaginibacter</taxon>
    </lineage>
</organism>
<proteinExistence type="predicted"/>
<dbReference type="RefSeq" id="WP_377098544.1">
    <property type="nucleotide sequence ID" value="NZ_JBHTHU010000005.1"/>
</dbReference>
<feature type="signal peptide" evidence="1">
    <location>
        <begin position="1"/>
        <end position="19"/>
    </location>
</feature>
<keyword evidence="3" id="KW-1185">Reference proteome</keyword>
<sequence>MKKLNITLLFLLSSTLVYSQYAKLKGMIGVELTGKEAALAKKYMTCINTGRYNSTQRRKFIPFASSTAVTLISFRSDYSPIKPVAVNNFSIDTKLVKESRQLTSSEIDSLTDILFNVGYSPVKLPFKLIDPGFTCYEPRNAILFADAKGRITHYIEYCFECQKYYLSSSKIMNTEYCEQKYDMLRKFFLKSGITYGTTTVKRD</sequence>
<reference evidence="3" key="1">
    <citation type="journal article" date="2019" name="Int. J. Syst. Evol. Microbiol.">
        <title>The Global Catalogue of Microorganisms (GCM) 10K type strain sequencing project: providing services to taxonomists for standard genome sequencing and annotation.</title>
        <authorList>
            <consortium name="The Broad Institute Genomics Platform"/>
            <consortium name="The Broad Institute Genome Sequencing Center for Infectious Disease"/>
            <person name="Wu L."/>
            <person name="Ma J."/>
        </authorList>
    </citation>
    <scope>NUCLEOTIDE SEQUENCE [LARGE SCALE GENOMIC DNA]</scope>
    <source>
        <strain evidence="3">CCUG 63418</strain>
    </source>
</reference>
<feature type="chain" id="PRO_5045968354" evidence="1">
    <location>
        <begin position="20"/>
        <end position="203"/>
    </location>
</feature>
<keyword evidence="1" id="KW-0732">Signal</keyword>
<evidence type="ECO:0000313" key="3">
    <source>
        <dbReference type="Proteomes" id="UP001596958"/>
    </source>
</evidence>